<gene>
    <name evidence="3" type="ORF">PLUA15_240293</name>
</gene>
<keyword evidence="1" id="KW-0472">Membrane</keyword>
<evidence type="ECO:0000313" key="3">
    <source>
        <dbReference type="EMBL" id="SOB52880.1"/>
    </source>
</evidence>
<evidence type="ECO:0000313" key="4">
    <source>
        <dbReference type="Proteomes" id="UP000219564"/>
    </source>
</evidence>
<dbReference type="PROSITE" id="PS51123">
    <property type="entry name" value="OMPA_2"/>
    <property type="match status" value="1"/>
</dbReference>
<reference evidence="3 4" key="1">
    <citation type="submission" date="2017-08" db="EMBL/GenBank/DDBJ databases">
        <authorList>
            <person name="Chaillou S."/>
        </authorList>
    </citation>
    <scope>NUCLEOTIDE SEQUENCE [LARGE SCALE GENOMIC DNA]</scope>
    <source>
        <strain evidence="3 4">MFPA15A1205</strain>
    </source>
</reference>
<dbReference type="EMBL" id="OBKZ01000017">
    <property type="protein sequence ID" value="SOB52880.1"/>
    <property type="molecule type" value="Genomic_DNA"/>
</dbReference>
<dbReference type="Proteomes" id="UP000219564">
    <property type="component" value="Unassembled WGS sequence"/>
</dbReference>
<evidence type="ECO:0000259" key="2">
    <source>
        <dbReference type="PROSITE" id="PS51123"/>
    </source>
</evidence>
<dbReference type="InterPro" id="IPR036737">
    <property type="entry name" value="OmpA-like_sf"/>
</dbReference>
<dbReference type="InterPro" id="IPR006665">
    <property type="entry name" value="OmpA-like"/>
</dbReference>
<dbReference type="AlphaFoldDB" id="A0AAX2H9C7"/>
<organism evidence="3 4">
    <name type="scientific">Pseudomonas lundensis</name>
    <dbReference type="NCBI Taxonomy" id="86185"/>
    <lineage>
        <taxon>Bacteria</taxon>
        <taxon>Pseudomonadati</taxon>
        <taxon>Pseudomonadota</taxon>
        <taxon>Gammaproteobacteria</taxon>
        <taxon>Pseudomonadales</taxon>
        <taxon>Pseudomonadaceae</taxon>
        <taxon>Pseudomonas</taxon>
    </lineage>
</organism>
<sequence length="42" mass="4325">MASQPIAGNDSESGRIANRRVDIHLVPQVGTCGQTITGAESS</sequence>
<dbReference type="GO" id="GO:0016020">
    <property type="term" value="C:membrane"/>
    <property type="evidence" value="ECO:0007669"/>
    <property type="project" value="UniProtKB-UniRule"/>
</dbReference>
<protein>
    <recommendedName>
        <fullName evidence="2">OmpA-like domain-containing protein</fullName>
    </recommendedName>
</protein>
<dbReference type="SUPFAM" id="SSF103088">
    <property type="entry name" value="OmpA-like"/>
    <property type="match status" value="1"/>
</dbReference>
<feature type="domain" description="OmpA-like" evidence="2">
    <location>
        <begin position="1"/>
        <end position="29"/>
    </location>
</feature>
<proteinExistence type="predicted"/>
<name>A0AAX2H9C7_9PSED</name>
<evidence type="ECO:0000256" key="1">
    <source>
        <dbReference type="PROSITE-ProRule" id="PRU00473"/>
    </source>
</evidence>
<accession>A0AAX2H9C7</accession>
<comment type="caution">
    <text evidence="3">The sequence shown here is derived from an EMBL/GenBank/DDBJ whole genome shotgun (WGS) entry which is preliminary data.</text>
</comment>